<dbReference type="Pfam" id="PF03732">
    <property type="entry name" value="Retrotrans_gag"/>
    <property type="match status" value="1"/>
</dbReference>
<organism evidence="3 4">
    <name type="scientific">Prunus avium</name>
    <name type="common">Cherry</name>
    <name type="synonym">Cerasus avium</name>
    <dbReference type="NCBI Taxonomy" id="42229"/>
    <lineage>
        <taxon>Eukaryota</taxon>
        <taxon>Viridiplantae</taxon>
        <taxon>Streptophyta</taxon>
        <taxon>Embryophyta</taxon>
        <taxon>Tracheophyta</taxon>
        <taxon>Spermatophyta</taxon>
        <taxon>Magnoliopsida</taxon>
        <taxon>eudicotyledons</taxon>
        <taxon>Gunneridae</taxon>
        <taxon>Pentapetalae</taxon>
        <taxon>rosids</taxon>
        <taxon>fabids</taxon>
        <taxon>Rosales</taxon>
        <taxon>Rosaceae</taxon>
        <taxon>Amygdaloideae</taxon>
        <taxon>Amygdaleae</taxon>
        <taxon>Prunus</taxon>
    </lineage>
</organism>
<dbReference type="InterPro" id="IPR005162">
    <property type="entry name" value="Retrotrans_gag_dom"/>
</dbReference>
<feature type="domain" description="Retrotransposon gag" evidence="2">
    <location>
        <begin position="89"/>
        <end position="179"/>
    </location>
</feature>
<sequence length="246" mass="28292">MRTEDIKKLVSDQLRDLKTGRNFEDALRKEMDQANSTPFTVEIEQVAPPKRFSTPSFTPFKGDSDPESHLKHFKSVMILHKADDALMCKVFVMTLRGAAQDWFHTLPSGSISSFKELAYVFAKEYTSYRTIKKNPDHLFNLRKKSDESLRDYIKRFKAEKANIIACDDRIASSAFKKGLPAEHDLYRELTIAPSQTLAEVFAIAERYALWDDDRIAAKKSTKQEDQPTKRAGQKNDEFSNRNKDKC</sequence>
<accession>A0A6P5TQB0</accession>
<dbReference type="PANTHER" id="PTHR33223:SF10">
    <property type="entry name" value="AMINOTRANSFERASE-LIKE PLANT MOBILE DOMAIN-CONTAINING PROTEIN"/>
    <property type="match status" value="1"/>
</dbReference>
<dbReference type="Proteomes" id="UP000515124">
    <property type="component" value="Unplaced"/>
</dbReference>
<name>A0A6P5TQB0_PRUAV</name>
<evidence type="ECO:0000256" key="1">
    <source>
        <dbReference type="SAM" id="MobiDB-lite"/>
    </source>
</evidence>
<gene>
    <name evidence="4" type="primary">LOC110769478</name>
</gene>
<evidence type="ECO:0000259" key="2">
    <source>
        <dbReference type="Pfam" id="PF03732"/>
    </source>
</evidence>
<protein>
    <submittedName>
        <fullName evidence="4">Uncharacterized protein LOC110769478</fullName>
    </submittedName>
</protein>
<reference evidence="4" key="1">
    <citation type="submission" date="2025-08" db="UniProtKB">
        <authorList>
            <consortium name="RefSeq"/>
        </authorList>
    </citation>
    <scope>IDENTIFICATION</scope>
</reference>
<dbReference type="RefSeq" id="XP_021829149.1">
    <property type="nucleotide sequence ID" value="XM_021973457.1"/>
</dbReference>
<dbReference type="PANTHER" id="PTHR33223">
    <property type="entry name" value="CCHC-TYPE DOMAIN-CONTAINING PROTEIN"/>
    <property type="match status" value="1"/>
</dbReference>
<evidence type="ECO:0000313" key="3">
    <source>
        <dbReference type="Proteomes" id="UP000515124"/>
    </source>
</evidence>
<feature type="region of interest" description="Disordered" evidence="1">
    <location>
        <begin position="218"/>
        <end position="246"/>
    </location>
</feature>
<dbReference type="AlphaFoldDB" id="A0A6P5TQB0"/>
<dbReference type="GeneID" id="110769478"/>
<dbReference type="KEGG" id="pavi:110769478"/>
<evidence type="ECO:0000313" key="4">
    <source>
        <dbReference type="RefSeq" id="XP_021829149.1"/>
    </source>
</evidence>
<proteinExistence type="predicted"/>
<keyword evidence="3" id="KW-1185">Reference proteome</keyword>